<evidence type="ECO:0000313" key="1">
    <source>
        <dbReference type="EMBL" id="CAL1590062.1"/>
    </source>
</evidence>
<dbReference type="EMBL" id="OZ035841">
    <property type="protein sequence ID" value="CAL1590062.1"/>
    <property type="molecule type" value="Genomic_DNA"/>
</dbReference>
<reference evidence="1 2" key="1">
    <citation type="submission" date="2024-04" db="EMBL/GenBank/DDBJ databases">
        <authorList>
            <person name="Waldvogel A.-M."/>
            <person name="Schoenle A."/>
        </authorList>
    </citation>
    <scope>NUCLEOTIDE SEQUENCE [LARGE SCALE GENOMIC DNA]</scope>
</reference>
<name>A0AAV2KPI6_KNICA</name>
<keyword evidence="2" id="KW-1185">Reference proteome</keyword>
<dbReference type="PANTHER" id="PTHR31025">
    <property type="entry name" value="SI:CH211-196P9.1-RELATED"/>
    <property type="match status" value="1"/>
</dbReference>
<dbReference type="AlphaFoldDB" id="A0AAV2KPI6"/>
<protein>
    <submittedName>
        <fullName evidence="1">Uncharacterized protein</fullName>
    </submittedName>
</protein>
<evidence type="ECO:0000313" key="2">
    <source>
        <dbReference type="Proteomes" id="UP001497482"/>
    </source>
</evidence>
<organism evidence="1 2">
    <name type="scientific">Knipowitschia caucasica</name>
    <name type="common">Caucasian dwarf goby</name>
    <name type="synonym">Pomatoschistus caucasicus</name>
    <dbReference type="NCBI Taxonomy" id="637954"/>
    <lineage>
        <taxon>Eukaryota</taxon>
        <taxon>Metazoa</taxon>
        <taxon>Chordata</taxon>
        <taxon>Craniata</taxon>
        <taxon>Vertebrata</taxon>
        <taxon>Euteleostomi</taxon>
        <taxon>Actinopterygii</taxon>
        <taxon>Neopterygii</taxon>
        <taxon>Teleostei</taxon>
        <taxon>Neoteleostei</taxon>
        <taxon>Acanthomorphata</taxon>
        <taxon>Gobiaria</taxon>
        <taxon>Gobiiformes</taxon>
        <taxon>Gobioidei</taxon>
        <taxon>Gobiidae</taxon>
        <taxon>Gobiinae</taxon>
        <taxon>Knipowitschia</taxon>
    </lineage>
</organism>
<sequence length="178" mass="20160">MMEDYGGCPPVPVRIMYALGIVTLFPCLRDPFSETGYEHFYDPVGTTGFLDTPGLIEQDFAMMFGEEVSNRFLSKWPTFFKNRVLEECEGLYCSDRVDALLTEDGWDSDLSSVLLLVHLLPKASRKVLKLALHKQSKSLCNTYRLVSASKSSLLDLSLDSLFYSAYPVFRMMLTINNV</sequence>
<dbReference type="Proteomes" id="UP001497482">
    <property type="component" value="Chromosome 19"/>
</dbReference>
<gene>
    <name evidence="1" type="ORF">KC01_LOCUS19631</name>
</gene>
<accession>A0AAV2KPI6</accession>
<dbReference type="PANTHER" id="PTHR31025:SF29">
    <property type="entry name" value="SI:CH211-196P9.1"/>
    <property type="match status" value="1"/>
</dbReference>
<proteinExistence type="predicted"/>